<dbReference type="InterPro" id="IPR043876">
    <property type="entry name" value="DUF5856"/>
</dbReference>
<sequence>MEEAKLMQKFLGMLGQIKVFHWATMSYAKHKALNKLHESLSDLVDRFMEVYIGKHKSQPLKSFKISMDAQSDSSNLMKYLESERESLRMMHSQLKKETELQNILDEMMGAFSQAIYLCNLS</sequence>
<dbReference type="EMBL" id="MN739479">
    <property type="protein sequence ID" value="QHT07045.1"/>
    <property type="molecule type" value="Genomic_DNA"/>
</dbReference>
<evidence type="ECO:0000313" key="1">
    <source>
        <dbReference type="EMBL" id="QHT07045.1"/>
    </source>
</evidence>
<reference evidence="1" key="1">
    <citation type="journal article" date="2020" name="Nature">
        <title>Giant virus diversity and host interactions through global metagenomics.</title>
        <authorList>
            <person name="Schulz F."/>
            <person name="Roux S."/>
            <person name="Paez-Espino D."/>
            <person name="Jungbluth S."/>
            <person name="Walsh D.A."/>
            <person name="Denef V.J."/>
            <person name="McMahon K.D."/>
            <person name="Konstantinidis K.T."/>
            <person name="Eloe-Fadrosh E.A."/>
            <person name="Kyrpides N.C."/>
            <person name="Woyke T."/>
        </authorList>
    </citation>
    <scope>NUCLEOTIDE SEQUENCE</scope>
    <source>
        <strain evidence="1">GVMAG-M-3300021962-46</strain>
    </source>
</reference>
<dbReference type="AlphaFoldDB" id="A0A6C0CU70"/>
<accession>A0A6C0CU70</accession>
<organism evidence="1">
    <name type="scientific">viral metagenome</name>
    <dbReference type="NCBI Taxonomy" id="1070528"/>
    <lineage>
        <taxon>unclassified sequences</taxon>
        <taxon>metagenomes</taxon>
        <taxon>organismal metagenomes</taxon>
    </lineage>
</organism>
<proteinExistence type="predicted"/>
<dbReference type="Pfam" id="PF19174">
    <property type="entry name" value="DUF5856"/>
    <property type="match status" value="1"/>
</dbReference>
<name>A0A6C0CU70_9ZZZZ</name>
<protein>
    <submittedName>
        <fullName evidence="1">Uncharacterized protein</fullName>
    </submittedName>
</protein>